<evidence type="ECO:0000256" key="3">
    <source>
        <dbReference type="ARBA" id="ARBA00022912"/>
    </source>
</evidence>
<dbReference type="Gene3D" id="3.40.50.2300">
    <property type="match status" value="1"/>
</dbReference>
<dbReference type="PANTHER" id="PTHR11717">
    <property type="entry name" value="LOW MOLECULAR WEIGHT PROTEIN TYROSINE PHOSPHATASE"/>
    <property type="match status" value="1"/>
</dbReference>
<protein>
    <recommendedName>
        <fullName evidence="6">Phosphotyrosine protein phosphatase I domain-containing protein</fullName>
    </recommendedName>
</protein>
<reference evidence="7 8" key="1">
    <citation type="submission" date="2019-05" db="EMBL/GenBank/DDBJ databases">
        <title>Draft genome sequence of Nonomuraea zeae DSM 100528.</title>
        <authorList>
            <person name="Saricaoglu S."/>
            <person name="Isik K."/>
        </authorList>
    </citation>
    <scope>NUCLEOTIDE SEQUENCE [LARGE SCALE GENOMIC DNA]</scope>
    <source>
        <strain evidence="7 8">DSM 100528</strain>
    </source>
</reference>
<dbReference type="InterPro" id="IPR023485">
    <property type="entry name" value="Ptyr_pPase"/>
</dbReference>
<dbReference type="Pfam" id="PF01451">
    <property type="entry name" value="LMWPc"/>
    <property type="match status" value="1"/>
</dbReference>
<dbReference type="PRINTS" id="PR00719">
    <property type="entry name" value="LMWPTPASE"/>
</dbReference>
<feature type="compositionally biased region" description="Basic and acidic residues" evidence="5">
    <location>
        <begin position="38"/>
        <end position="48"/>
    </location>
</feature>
<evidence type="ECO:0000313" key="8">
    <source>
        <dbReference type="Proteomes" id="UP000306628"/>
    </source>
</evidence>
<feature type="domain" description="Phosphotyrosine protein phosphatase I" evidence="6">
    <location>
        <begin position="86"/>
        <end position="261"/>
    </location>
</feature>
<gene>
    <name evidence="7" type="ORF">ETD85_59245</name>
</gene>
<comment type="similarity">
    <text evidence="1">Belongs to the low molecular weight phosphotyrosine protein phosphatase family.</text>
</comment>
<feature type="region of interest" description="Disordered" evidence="5">
    <location>
        <begin position="1"/>
        <end position="73"/>
    </location>
</feature>
<keyword evidence="3" id="KW-0904">Protein phosphatase</keyword>
<evidence type="ECO:0000313" key="7">
    <source>
        <dbReference type="EMBL" id="TMR11553.1"/>
    </source>
</evidence>
<dbReference type="SMART" id="SM00226">
    <property type="entry name" value="LMWPc"/>
    <property type="match status" value="1"/>
</dbReference>
<evidence type="ECO:0000256" key="5">
    <source>
        <dbReference type="SAM" id="MobiDB-lite"/>
    </source>
</evidence>
<comment type="caution">
    <text evidence="7">The sequence shown here is derived from an EMBL/GenBank/DDBJ whole genome shotgun (WGS) entry which is preliminary data.</text>
</comment>
<keyword evidence="8" id="KW-1185">Reference proteome</keyword>
<feature type="active site" evidence="4">
    <location>
        <position position="98"/>
    </location>
</feature>
<proteinExistence type="inferred from homology"/>
<evidence type="ECO:0000256" key="1">
    <source>
        <dbReference type="ARBA" id="ARBA00011063"/>
    </source>
</evidence>
<dbReference type="OrthoDB" id="9784339at2"/>
<dbReference type="InterPro" id="IPR050438">
    <property type="entry name" value="LMW_PTPase"/>
</dbReference>
<dbReference type="PANTHER" id="PTHR11717:SF31">
    <property type="entry name" value="LOW MOLECULAR WEIGHT PROTEIN-TYROSINE-PHOSPHATASE ETP-RELATED"/>
    <property type="match status" value="1"/>
</dbReference>
<dbReference type="EMBL" id="VCKX01000474">
    <property type="protein sequence ID" value="TMR11553.1"/>
    <property type="molecule type" value="Genomic_DNA"/>
</dbReference>
<name>A0A5S4F5L7_9ACTN</name>
<keyword evidence="2" id="KW-0378">Hydrolase</keyword>
<dbReference type="InterPro" id="IPR017867">
    <property type="entry name" value="Tyr_phospatase_low_mol_wt"/>
</dbReference>
<dbReference type="SUPFAM" id="SSF52788">
    <property type="entry name" value="Phosphotyrosine protein phosphatases I"/>
    <property type="match status" value="1"/>
</dbReference>
<organism evidence="7 8">
    <name type="scientific">Nonomuraea zeae</name>
    <dbReference type="NCBI Taxonomy" id="1642303"/>
    <lineage>
        <taxon>Bacteria</taxon>
        <taxon>Bacillati</taxon>
        <taxon>Actinomycetota</taxon>
        <taxon>Actinomycetes</taxon>
        <taxon>Streptosporangiales</taxon>
        <taxon>Streptosporangiaceae</taxon>
        <taxon>Nonomuraea</taxon>
    </lineage>
</organism>
<accession>A0A5S4F5L7</accession>
<sequence length="266" mass="27961">MRRSLHLDQRPGLSGTGVGLLRMGATMPTVGSRGSRPAVDRSAVDRPDASTAPQADHRQAPGPRSPKSVSPDQLEAARLADVSGEFRILLVCTANICRSAMAEVIAKAMLHSSAFPVSTGSAGVRALTGHPMAPHAISALDKLGLDGRAHRARPLELGLVREADLLLTMEAGHAAVAIGLDPDAARKTFTLPEFAGLAAGAGHRRYRSDTAERARAIVESAAERREHRRALEVYDPYGGPPEGYDVCAKTLGEALSHALGALLGPR</sequence>
<feature type="active site" description="Nucleophile" evidence="4">
    <location>
        <position position="92"/>
    </location>
</feature>
<evidence type="ECO:0000259" key="6">
    <source>
        <dbReference type="SMART" id="SM00226"/>
    </source>
</evidence>
<dbReference type="AlphaFoldDB" id="A0A5S4F5L7"/>
<dbReference type="GO" id="GO:0004725">
    <property type="term" value="F:protein tyrosine phosphatase activity"/>
    <property type="evidence" value="ECO:0007669"/>
    <property type="project" value="InterPro"/>
</dbReference>
<dbReference type="Proteomes" id="UP000306628">
    <property type="component" value="Unassembled WGS sequence"/>
</dbReference>
<evidence type="ECO:0000256" key="2">
    <source>
        <dbReference type="ARBA" id="ARBA00022801"/>
    </source>
</evidence>
<evidence type="ECO:0000256" key="4">
    <source>
        <dbReference type="PIRSR" id="PIRSR617867-1"/>
    </source>
</evidence>
<dbReference type="InterPro" id="IPR036196">
    <property type="entry name" value="Ptyr_pPase_sf"/>
</dbReference>